<name>A0ABR5F264_9ACTN</name>
<evidence type="ECO:0000313" key="2">
    <source>
        <dbReference type="Proteomes" id="UP000035425"/>
    </source>
</evidence>
<accession>A0ABR5F264</accession>
<keyword evidence="2" id="KW-1185">Reference proteome</keyword>
<sequence>MMTLPVLLAADDGDGGSRTGVCALCGVPDYEEGTYGPTVSYARPVVPLSFELMVAAVANSGADDDELSTPAQVRHQIDLFIGFNGSNAAQRFVEETETSVLDADQVAGLAFARQAVSEMLAAEAAGGAR</sequence>
<protein>
    <submittedName>
        <fullName evidence="1">Uncharacterized protein</fullName>
    </submittedName>
</protein>
<proteinExistence type="predicted"/>
<organism evidence="1 2">
    <name type="scientific">Protofrankia coriariae</name>
    <dbReference type="NCBI Taxonomy" id="1562887"/>
    <lineage>
        <taxon>Bacteria</taxon>
        <taxon>Bacillati</taxon>
        <taxon>Actinomycetota</taxon>
        <taxon>Actinomycetes</taxon>
        <taxon>Frankiales</taxon>
        <taxon>Frankiaceae</taxon>
        <taxon>Protofrankia</taxon>
    </lineage>
</organism>
<dbReference type="EMBL" id="JWIO01000026">
    <property type="protein sequence ID" value="KLL10743.1"/>
    <property type="molecule type" value="Genomic_DNA"/>
</dbReference>
<evidence type="ECO:0000313" key="1">
    <source>
        <dbReference type="EMBL" id="KLL10743.1"/>
    </source>
</evidence>
<dbReference type="Proteomes" id="UP000035425">
    <property type="component" value="Unassembled WGS sequence"/>
</dbReference>
<comment type="caution">
    <text evidence="1">The sequence shown here is derived from an EMBL/GenBank/DDBJ whole genome shotgun (WGS) entry which is preliminary data.</text>
</comment>
<reference evidence="1 2" key="1">
    <citation type="submission" date="2014-12" db="EMBL/GenBank/DDBJ databases">
        <title>Frankia sp. BMG5.1 draft genome.</title>
        <authorList>
            <person name="Gtari M."/>
            <person name="Ghodhbane-Gtari F."/>
            <person name="Nouioui I."/>
            <person name="Ktari A."/>
            <person name="Hezbri K."/>
            <person name="Mimouni W."/>
            <person name="Sbissi I."/>
            <person name="Ayari A."/>
            <person name="Yamanaka T."/>
            <person name="Normand P."/>
            <person name="Tisa L.S."/>
            <person name="Boudabous A."/>
        </authorList>
    </citation>
    <scope>NUCLEOTIDE SEQUENCE [LARGE SCALE GENOMIC DNA]</scope>
    <source>
        <strain evidence="1 2">BMG5.1</strain>
    </source>
</reference>
<gene>
    <name evidence="1" type="ORF">FrCorBMG51_15720</name>
</gene>